<dbReference type="OrthoDB" id="9396at2157"/>
<dbReference type="Proteomes" id="UP000058925">
    <property type="component" value="Chromosome"/>
</dbReference>
<dbReference type="GeneID" id="60420235"/>
<dbReference type="GO" id="GO:0035556">
    <property type="term" value="P:intracellular signal transduction"/>
    <property type="evidence" value="ECO:0007669"/>
    <property type="project" value="InterPro"/>
</dbReference>
<evidence type="ECO:0000313" key="3">
    <source>
        <dbReference type="Proteomes" id="UP000058925"/>
    </source>
</evidence>
<evidence type="ECO:0000313" key="2">
    <source>
        <dbReference type="EMBL" id="ALI34220.1"/>
    </source>
</evidence>
<gene>
    <name evidence="2" type="ORF">NMY3_00006</name>
</gene>
<dbReference type="SUPFAM" id="SSF55073">
    <property type="entry name" value="Nucleotide cyclase"/>
    <property type="match status" value="1"/>
</dbReference>
<dbReference type="CDD" id="cd07302">
    <property type="entry name" value="CHD"/>
    <property type="match status" value="1"/>
</dbReference>
<dbReference type="PANTHER" id="PTHR43081:SF1">
    <property type="entry name" value="ADENYLATE CYCLASE, TERMINAL-DIFFERENTIATION SPECIFIC"/>
    <property type="match status" value="1"/>
</dbReference>
<dbReference type="AlphaFoldDB" id="A0A654LTQ2"/>
<dbReference type="InterPro" id="IPR001054">
    <property type="entry name" value="A/G_cyclase"/>
</dbReference>
<dbReference type="InterPro" id="IPR050697">
    <property type="entry name" value="Adenylyl/Guanylyl_Cyclase_3/4"/>
</dbReference>
<name>A0A654LTQ2_9ARCH</name>
<dbReference type="PANTHER" id="PTHR43081">
    <property type="entry name" value="ADENYLATE CYCLASE, TERMINAL-DIFFERENTIATION SPECIFIC-RELATED"/>
    <property type="match status" value="1"/>
</dbReference>
<sequence length="342" mass="38828">MQKFNDVLVNKSPEASDQKRTILNLYNSGIEPEIISLELDINEDIIRDIIKNENKMEGGNTKNNLSNYLLNKFYLDAIIDVNSVVKEAQFRTWNALKAKPELNIIVKETQSILEQNAESKLRLVMLHIDLVGSTKMALTIPIDRLTTIIRSFAQEMTSIISLYGGYVLKYIGDAVLAFFVIEDTTREEQYINKMNDSEGESGPNNSFAALQFSNGISCALTMIKVIKEGINPILNQYDYPELKVRVGIDYGEVAVVQYGIDIYEFEKTILKTPHLDLIGYTISVAVKMTSLAEADHIVIGQKLYDQLDIKDKDSFRQLKTNTEIWNYANHTDGELYNIFTNN</sequence>
<dbReference type="Pfam" id="PF00211">
    <property type="entry name" value="Guanylate_cyc"/>
    <property type="match status" value="1"/>
</dbReference>
<dbReference type="GO" id="GO:0009190">
    <property type="term" value="P:cyclic nucleotide biosynthetic process"/>
    <property type="evidence" value="ECO:0007669"/>
    <property type="project" value="InterPro"/>
</dbReference>
<dbReference type="KEGG" id="taa:NMY3_00006"/>
<keyword evidence="3" id="KW-1185">Reference proteome</keyword>
<dbReference type="Gene3D" id="3.30.70.1230">
    <property type="entry name" value="Nucleotide cyclase"/>
    <property type="match status" value="1"/>
</dbReference>
<protein>
    <submittedName>
        <fullName evidence="2">Adenylate and Guanylate cyclase catalytic domain protein</fullName>
    </submittedName>
</protein>
<evidence type="ECO:0000259" key="1">
    <source>
        <dbReference type="PROSITE" id="PS50125"/>
    </source>
</evidence>
<organism evidence="2 3">
    <name type="scientific">Candidatus Nitrosocosmicus oleophilus</name>
    <dbReference type="NCBI Taxonomy" id="1353260"/>
    <lineage>
        <taxon>Archaea</taxon>
        <taxon>Nitrososphaerota</taxon>
        <taxon>Nitrososphaeria</taxon>
        <taxon>Nitrososphaerales</taxon>
        <taxon>Nitrososphaeraceae</taxon>
        <taxon>Candidatus Nitrosocosmicus</taxon>
    </lineage>
</organism>
<feature type="domain" description="Guanylate cyclase" evidence="1">
    <location>
        <begin position="124"/>
        <end position="289"/>
    </location>
</feature>
<dbReference type="PROSITE" id="PS50125">
    <property type="entry name" value="GUANYLATE_CYCLASE_2"/>
    <property type="match status" value="1"/>
</dbReference>
<dbReference type="EMBL" id="CP012850">
    <property type="protein sequence ID" value="ALI34220.1"/>
    <property type="molecule type" value="Genomic_DNA"/>
</dbReference>
<dbReference type="RefSeq" id="WP_196816918.1">
    <property type="nucleotide sequence ID" value="NZ_CP012850.1"/>
</dbReference>
<dbReference type="InterPro" id="IPR029787">
    <property type="entry name" value="Nucleotide_cyclase"/>
</dbReference>
<reference evidence="3" key="1">
    <citation type="submission" date="2015-10" db="EMBL/GenBank/DDBJ databases">
        <title>Niche specialization of a soil ammonia-oxidizing archaeon, Candidatus Nitrosocosmicus oleophilus.</title>
        <authorList>
            <person name="Jung M.-Y."/>
            <person name="Rhee S.-K."/>
        </authorList>
    </citation>
    <scope>NUCLEOTIDE SEQUENCE [LARGE SCALE GENOMIC DNA]</scope>
    <source>
        <strain evidence="3">MY3</strain>
    </source>
</reference>
<proteinExistence type="predicted"/>
<accession>A0A654LTQ2</accession>